<dbReference type="EMBL" id="LS483468">
    <property type="protein sequence ID" value="SQI28911.1"/>
    <property type="molecule type" value="Genomic_DNA"/>
</dbReference>
<dbReference type="AlphaFoldDB" id="A0A2X4TP10"/>
<keyword evidence="2" id="KW-0378">Hydrolase</keyword>
<dbReference type="PANTHER" id="PTHR43798:SF33">
    <property type="entry name" value="HYDROLASE, PUTATIVE (AFU_ORTHOLOGUE AFUA_2G14860)-RELATED"/>
    <property type="match status" value="1"/>
</dbReference>
<accession>A0A2X4TP10</accession>
<dbReference type="GO" id="GO:0106435">
    <property type="term" value="F:carboxylesterase activity"/>
    <property type="evidence" value="ECO:0007669"/>
    <property type="project" value="UniProtKB-EC"/>
</dbReference>
<dbReference type="Pfam" id="PF12697">
    <property type="entry name" value="Abhydrolase_6"/>
    <property type="match status" value="1"/>
</dbReference>
<name>A0A2X4TP10_9NOCA</name>
<evidence type="ECO:0000313" key="3">
    <source>
        <dbReference type="Proteomes" id="UP000249091"/>
    </source>
</evidence>
<dbReference type="SUPFAM" id="SSF53474">
    <property type="entry name" value="alpha/beta-Hydrolases"/>
    <property type="match status" value="1"/>
</dbReference>
<protein>
    <submittedName>
        <fullName evidence="2">Hydrolase</fullName>
        <ecNumber evidence="2">3.1.1.1</ecNumber>
    </submittedName>
</protein>
<dbReference type="RefSeq" id="WP_072698376.1">
    <property type="nucleotide sequence ID" value="NZ_JAFBBL010000001.1"/>
</dbReference>
<dbReference type="InterPro" id="IPR000073">
    <property type="entry name" value="AB_hydrolase_1"/>
</dbReference>
<evidence type="ECO:0000259" key="1">
    <source>
        <dbReference type="Pfam" id="PF12697"/>
    </source>
</evidence>
<dbReference type="InterPro" id="IPR050266">
    <property type="entry name" value="AB_hydrolase_sf"/>
</dbReference>
<dbReference type="EC" id="3.1.1.1" evidence="2"/>
<sequence length="285" mass="30423">MNAIYKSATAAEQVQQRYRERLASWPVPSDRVRIPTDAGETFVVVSGPPDAPPLVLLHGAGANTSTWLGDIATWARSFRTYAVDLVGEPGLSAPTRPRLDTDGPARWLDQVLGGLGITTCAIVGMSLGGWSALDYAIRRPGRVTRLVLLCPGGIGRPTPLRILPAMATLPFGGWGRRRAVAQVTGLTGPEAAPVLDDVAHTFGAFRPRTEKLPVFPDDALGTVTAPVLVVVGARDVMFDPGETADRARRCFPDADVHVLADAGHAILGQTDRILTFLSHSHTDTR</sequence>
<dbReference type="Gene3D" id="3.40.50.1820">
    <property type="entry name" value="alpha/beta hydrolase"/>
    <property type="match status" value="1"/>
</dbReference>
<dbReference type="KEGG" id="rcr:NCTC10994_00664"/>
<dbReference type="GO" id="GO:0016020">
    <property type="term" value="C:membrane"/>
    <property type="evidence" value="ECO:0007669"/>
    <property type="project" value="TreeGrafter"/>
</dbReference>
<feature type="domain" description="AB hydrolase-1" evidence="1">
    <location>
        <begin position="54"/>
        <end position="270"/>
    </location>
</feature>
<organism evidence="2 3">
    <name type="scientific">Rhodococcus coprophilus</name>
    <dbReference type="NCBI Taxonomy" id="38310"/>
    <lineage>
        <taxon>Bacteria</taxon>
        <taxon>Bacillati</taxon>
        <taxon>Actinomycetota</taxon>
        <taxon>Actinomycetes</taxon>
        <taxon>Mycobacteriales</taxon>
        <taxon>Nocardiaceae</taxon>
        <taxon>Rhodococcus</taxon>
    </lineage>
</organism>
<evidence type="ECO:0000313" key="2">
    <source>
        <dbReference type="EMBL" id="SQI28911.1"/>
    </source>
</evidence>
<gene>
    <name evidence="2" type="primary">nap</name>
    <name evidence="2" type="ORF">NCTC10994_00664</name>
</gene>
<dbReference type="InterPro" id="IPR029058">
    <property type="entry name" value="AB_hydrolase_fold"/>
</dbReference>
<dbReference type="PANTHER" id="PTHR43798">
    <property type="entry name" value="MONOACYLGLYCEROL LIPASE"/>
    <property type="match status" value="1"/>
</dbReference>
<dbReference type="STRING" id="1219011.GCA_001895045_00384"/>
<dbReference type="Proteomes" id="UP000249091">
    <property type="component" value="Chromosome 1"/>
</dbReference>
<reference evidence="2 3" key="1">
    <citation type="submission" date="2018-06" db="EMBL/GenBank/DDBJ databases">
        <authorList>
            <consortium name="Pathogen Informatics"/>
            <person name="Doyle S."/>
        </authorList>
    </citation>
    <scope>NUCLEOTIDE SEQUENCE [LARGE SCALE GENOMIC DNA]</scope>
    <source>
        <strain evidence="2 3">NCTC10994</strain>
    </source>
</reference>
<dbReference type="PRINTS" id="PR00111">
    <property type="entry name" value="ABHYDROLASE"/>
</dbReference>
<proteinExistence type="predicted"/>
<keyword evidence="3" id="KW-1185">Reference proteome</keyword>